<dbReference type="Proteomes" id="UP000886893">
    <property type="component" value="Unassembled WGS sequence"/>
</dbReference>
<dbReference type="EMBL" id="DVKI01000049">
    <property type="protein sequence ID" value="HIT17076.1"/>
    <property type="molecule type" value="Genomic_DNA"/>
</dbReference>
<dbReference type="AlphaFoldDB" id="A0A9D1G8J4"/>
<gene>
    <name evidence="1" type="ORF">IAD04_01675</name>
</gene>
<organism evidence="1 2">
    <name type="scientific">Candidatus Caccosoma faecigallinarum</name>
    <dbReference type="NCBI Taxonomy" id="2840720"/>
    <lineage>
        <taxon>Bacteria</taxon>
        <taxon>Bacillati</taxon>
        <taxon>Bacillota</taxon>
        <taxon>Bacillota incertae sedis</taxon>
        <taxon>Candidatus Caccosoma</taxon>
    </lineage>
</organism>
<reference evidence="1" key="2">
    <citation type="journal article" date="2021" name="PeerJ">
        <title>Extensive microbial diversity within the chicken gut microbiome revealed by metagenomics and culture.</title>
        <authorList>
            <person name="Gilroy R."/>
            <person name="Ravi A."/>
            <person name="Getino M."/>
            <person name="Pursley I."/>
            <person name="Horton D.L."/>
            <person name="Alikhan N.F."/>
            <person name="Baker D."/>
            <person name="Gharbi K."/>
            <person name="Hall N."/>
            <person name="Watson M."/>
            <person name="Adriaenssens E.M."/>
            <person name="Foster-Nyarko E."/>
            <person name="Jarju S."/>
            <person name="Secka A."/>
            <person name="Antonio M."/>
            <person name="Oren A."/>
            <person name="Chaudhuri R.R."/>
            <person name="La Ragione R."/>
            <person name="Hildebrand F."/>
            <person name="Pallen M.J."/>
        </authorList>
    </citation>
    <scope>NUCLEOTIDE SEQUENCE</scope>
    <source>
        <strain evidence="1">14508</strain>
    </source>
</reference>
<accession>A0A9D1G8J4</accession>
<reference evidence="1" key="1">
    <citation type="submission" date="2020-10" db="EMBL/GenBank/DDBJ databases">
        <authorList>
            <person name="Gilroy R."/>
        </authorList>
    </citation>
    <scope>NUCLEOTIDE SEQUENCE</scope>
    <source>
        <strain evidence="1">14508</strain>
    </source>
</reference>
<protein>
    <submittedName>
        <fullName evidence="1">Uncharacterized protein</fullName>
    </submittedName>
</protein>
<comment type="caution">
    <text evidence="1">The sequence shown here is derived from an EMBL/GenBank/DDBJ whole genome shotgun (WGS) entry which is preliminary data.</text>
</comment>
<name>A0A9D1G8J4_9FIRM</name>
<sequence length="104" mass="12087">MEANFRFHDAHIDKIITKGDKTKILFEKSWGSQIEMTFEKYVSYRVEPYDTLATDWWGDGSLFSKNGFWFLCNGEDVNTVDDAKNCGIYFSGKKVSYRVLPACY</sequence>
<evidence type="ECO:0000313" key="2">
    <source>
        <dbReference type="Proteomes" id="UP000886893"/>
    </source>
</evidence>
<evidence type="ECO:0000313" key="1">
    <source>
        <dbReference type="EMBL" id="HIT17076.1"/>
    </source>
</evidence>
<proteinExistence type="predicted"/>